<dbReference type="Pfam" id="PF02518">
    <property type="entry name" value="HATPase_c"/>
    <property type="match status" value="1"/>
</dbReference>
<name>A0A8E6B7X8_9BACT</name>
<dbReference type="SMART" id="SM00387">
    <property type="entry name" value="HATPase_c"/>
    <property type="match status" value="1"/>
</dbReference>
<dbReference type="GO" id="GO:0000155">
    <property type="term" value="F:phosphorelay sensor kinase activity"/>
    <property type="evidence" value="ECO:0007669"/>
    <property type="project" value="InterPro"/>
</dbReference>
<organism evidence="10 11">
    <name type="scientific">Telmatocola sphagniphila</name>
    <dbReference type="NCBI Taxonomy" id="1123043"/>
    <lineage>
        <taxon>Bacteria</taxon>
        <taxon>Pseudomonadati</taxon>
        <taxon>Planctomycetota</taxon>
        <taxon>Planctomycetia</taxon>
        <taxon>Gemmatales</taxon>
        <taxon>Gemmataceae</taxon>
    </lineage>
</organism>
<evidence type="ECO:0000256" key="1">
    <source>
        <dbReference type="ARBA" id="ARBA00000085"/>
    </source>
</evidence>
<keyword evidence="3" id="KW-0597">Phosphoprotein</keyword>
<dbReference type="InterPro" id="IPR036890">
    <property type="entry name" value="HATPase_C_sf"/>
</dbReference>
<gene>
    <name evidence="10" type="ORF">KIH39_25720</name>
</gene>
<dbReference type="CDD" id="cd00075">
    <property type="entry name" value="HATPase"/>
    <property type="match status" value="1"/>
</dbReference>
<dbReference type="EMBL" id="CP074694">
    <property type="protein sequence ID" value="QVL32193.1"/>
    <property type="molecule type" value="Genomic_DNA"/>
</dbReference>
<accession>A0A8E6B7X8</accession>
<dbReference type="PANTHER" id="PTHR43065">
    <property type="entry name" value="SENSOR HISTIDINE KINASE"/>
    <property type="match status" value="1"/>
</dbReference>
<evidence type="ECO:0000256" key="8">
    <source>
        <dbReference type="ARBA" id="ARBA00023012"/>
    </source>
</evidence>
<dbReference type="Proteomes" id="UP000676194">
    <property type="component" value="Chromosome"/>
</dbReference>
<dbReference type="SUPFAM" id="SSF47384">
    <property type="entry name" value="Homodimeric domain of signal transducing histidine kinase"/>
    <property type="match status" value="1"/>
</dbReference>
<sequence>MKYRHPANRLPAEVDELLVDRLNSDMHSTELLSLFRDLETANLDRSLRLLVRFFLAEEAGILSLQPIGTTLMCQRAMGSEAKLPSPEELKAVCLEAPTVEPQTLPNHKNWRGITQIVAGESRVLIWLQRNLDWTPEQEQHFQLAVMYIGRSHEVREKLSLSRESARLDQRLSDAAHFSGRIAHDFDNILTGVTGFAELSLSMVSAESQLGEFLREILTAGNRGLVFTQQLHHLSRSGIVKPVPTCPKDVLNKQKAKHPDIVLDVEKASLEVALEASSLQLVLSSLIDNAVEASPKPGTVTVKSRLIELSLAEHADFLGSPVPGPYVEFTITDEGPGIREDILPRLFHEPFVTTKPRHRGLGLPICYRILRVHRAGIRLDSQPSRGTTARVVVPLAAGRKRNTSAVNREVAHTTGG</sequence>
<evidence type="ECO:0000256" key="2">
    <source>
        <dbReference type="ARBA" id="ARBA00012438"/>
    </source>
</evidence>
<proteinExistence type="predicted"/>
<keyword evidence="6" id="KW-0418">Kinase</keyword>
<dbReference type="InterPro" id="IPR005467">
    <property type="entry name" value="His_kinase_dom"/>
</dbReference>
<dbReference type="SUPFAM" id="SSF55874">
    <property type="entry name" value="ATPase domain of HSP90 chaperone/DNA topoisomerase II/histidine kinase"/>
    <property type="match status" value="1"/>
</dbReference>
<evidence type="ECO:0000256" key="5">
    <source>
        <dbReference type="ARBA" id="ARBA00022741"/>
    </source>
</evidence>
<keyword evidence="7" id="KW-0067">ATP-binding</keyword>
<reference evidence="10" key="1">
    <citation type="submission" date="2021-05" db="EMBL/GenBank/DDBJ databases">
        <title>Complete genome sequence of the cellulolytic planctomycete Telmatocola sphagniphila SP2T and characterization of the first cellulase from planctomycetes.</title>
        <authorList>
            <person name="Rakitin A.L."/>
            <person name="Beletsky A.V."/>
            <person name="Naumoff D.G."/>
            <person name="Kulichevskaya I.S."/>
            <person name="Mardanov A.V."/>
            <person name="Ravin N.V."/>
            <person name="Dedysh S.N."/>
        </authorList>
    </citation>
    <scope>NUCLEOTIDE SEQUENCE</scope>
    <source>
        <strain evidence="10">SP2T</strain>
    </source>
</reference>
<dbReference type="PANTHER" id="PTHR43065:SF10">
    <property type="entry name" value="PEROXIDE STRESS-ACTIVATED HISTIDINE KINASE MAK3"/>
    <property type="match status" value="1"/>
</dbReference>
<keyword evidence="5" id="KW-0547">Nucleotide-binding</keyword>
<dbReference type="PROSITE" id="PS50109">
    <property type="entry name" value="HIS_KIN"/>
    <property type="match status" value="1"/>
</dbReference>
<dbReference type="RefSeq" id="WP_213496914.1">
    <property type="nucleotide sequence ID" value="NZ_CP074694.1"/>
</dbReference>
<evidence type="ECO:0000256" key="4">
    <source>
        <dbReference type="ARBA" id="ARBA00022679"/>
    </source>
</evidence>
<evidence type="ECO:0000259" key="9">
    <source>
        <dbReference type="PROSITE" id="PS50109"/>
    </source>
</evidence>
<keyword evidence="8" id="KW-0902">Two-component regulatory system</keyword>
<dbReference type="AlphaFoldDB" id="A0A8E6B7X8"/>
<evidence type="ECO:0000256" key="7">
    <source>
        <dbReference type="ARBA" id="ARBA00022840"/>
    </source>
</evidence>
<dbReference type="EC" id="2.7.13.3" evidence="2"/>
<comment type="catalytic activity">
    <reaction evidence="1">
        <text>ATP + protein L-histidine = ADP + protein N-phospho-L-histidine.</text>
        <dbReference type="EC" id="2.7.13.3"/>
    </reaction>
</comment>
<evidence type="ECO:0000313" key="10">
    <source>
        <dbReference type="EMBL" id="QVL32193.1"/>
    </source>
</evidence>
<dbReference type="GO" id="GO:0005524">
    <property type="term" value="F:ATP binding"/>
    <property type="evidence" value="ECO:0007669"/>
    <property type="project" value="UniProtKB-KW"/>
</dbReference>
<keyword evidence="11" id="KW-1185">Reference proteome</keyword>
<dbReference type="PRINTS" id="PR00344">
    <property type="entry name" value="BCTRLSENSOR"/>
</dbReference>
<dbReference type="InterPro" id="IPR036097">
    <property type="entry name" value="HisK_dim/P_sf"/>
</dbReference>
<dbReference type="InterPro" id="IPR004358">
    <property type="entry name" value="Sig_transdc_His_kin-like_C"/>
</dbReference>
<dbReference type="KEGG" id="tsph:KIH39_25720"/>
<evidence type="ECO:0000313" key="11">
    <source>
        <dbReference type="Proteomes" id="UP000676194"/>
    </source>
</evidence>
<keyword evidence="4" id="KW-0808">Transferase</keyword>
<dbReference type="Gene3D" id="3.30.565.10">
    <property type="entry name" value="Histidine kinase-like ATPase, C-terminal domain"/>
    <property type="match status" value="1"/>
</dbReference>
<dbReference type="InterPro" id="IPR003594">
    <property type="entry name" value="HATPase_dom"/>
</dbReference>
<evidence type="ECO:0000256" key="3">
    <source>
        <dbReference type="ARBA" id="ARBA00022553"/>
    </source>
</evidence>
<protein>
    <recommendedName>
        <fullName evidence="2">histidine kinase</fullName>
        <ecNumber evidence="2">2.7.13.3</ecNumber>
    </recommendedName>
</protein>
<evidence type="ECO:0000256" key="6">
    <source>
        <dbReference type="ARBA" id="ARBA00022777"/>
    </source>
</evidence>
<dbReference type="Gene3D" id="1.10.287.130">
    <property type="match status" value="1"/>
</dbReference>
<feature type="domain" description="Histidine kinase" evidence="9">
    <location>
        <begin position="180"/>
        <end position="396"/>
    </location>
</feature>